<feature type="domain" description="RQC" evidence="1">
    <location>
        <begin position="405"/>
        <end position="463"/>
    </location>
</feature>
<keyword evidence="5" id="KW-1185">Reference proteome</keyword>
<reference evidence="5" key="2">
    <citation type="submission" date="2017-03" db="EMBL/GenBank/DDBJ databases">
        <title>Bacillus sp. V-88(T) DSM27956, whole genome shotgun sequencing project.</title>
        <authorList>
            <person name="Dastager S.G."/>
            <person name="Neurgaonkar P.S."/>
            <person name="Dharne M.S."/>
        </authorList>
    </citation>
    <scope>NUCLEOTIDE SEQUENCE [LARGE SCALE GENOMIC DNA]</scope>
    <source>
        <strain evidence="5">DSM 25145</strain>
    </source>
</reference>
<reference evidence="2" key="3">
    <citation type="submission" date="2017-03" db="EMBL/GenBank/DDBJ databases">
        <authorList>
            <person name="Dastager S.G."/>
            <person name="Neurgaonkar P.S."/>
            <person name="Dharne M.S."/>
        </authorList>
    </citation>
    <scope>NUCLEOTIDE SEQUENCE</scope>
    <source>
        <strain evidence="2">DSM 25145</strain>
    </source>
</reference>
<reference evidence="3 4" key="1">
    <citation type="submission" date="2017-01" db="EMBL/GenBank/DDBJ databases">
        <authorList>
            <person name="Mah S.A."/>
            <person name="Swanson W.J."/>
            <person name="Moy G.W."/>
            <person name="Vacquier V.D."/>
        </authorList>
    </citation>
    <scope>NUCLEOTIDE SEQUENCE [LARGE SCALE GENOMIC DNA]</scope>
    <source>
        <strain evidence="3 4">NIO-1016</strain>
    </source>
</reference>
<organism evidence="3 4">
    <name type="scientific">Domibacillus enclensis</name>
    <dbReference type="NCBI Taxonomy" id="1017273"/>
    <lineage>
        <taxon>Bacteria</taxon>
        <taxon>Bacillati</taxon>
        <taxon>Bacillota</taxon>
        <taxon>Bacilli</taxon>
        <taxon>Bacillales</taxon>
        <taxon>Bacillaceae</taxon>
        <taxon>Domibacillus</taxon>
    </lineage>
</organism>
<dbReference type="Pfam" id="PF09382">
    <property type="entry name" value="RQC"/>
    <property type="match status" value="1"/>
</dbReference>
<dbReference type="Proteomes" id="UP000215545">
    <property type="component" value="Unassembled WGS sequence"/>
</dbReference>
<dbReference type="EMBL" id="FTLX01000006">
    <property type="protein sequence ID" value="SIR20880.1"/>
    <property type="molecule type" value="Genomic_DNA"/>
</dbReference>
<dbReference type="AlphaFoldDB" id="A0A1N6Z251"/>
<evidence type="ECO:0000313" key="4">
    <source>
        <dbReference type="Proteomes" id="UP000186385"/>
    </source>
</evidence>
<sequence length="467" mass="53723">MRESIPGFVFEPYTSLLFVPVGRKHPEIRSIGHKEERAILSRVQQIVSAEIAALSPEEHLLLEQFLAASDVRLPIGISKKERLYPHFIKPVMFLWKKHSLKRGLPLQDDLFYDVRYGTLSADELVFHVKQLVKEYVFYARIDQAPPHTWLEKIKEAYADHPFISLARSKKNVIEAVEVMNKSSLLAVLKYPEDLAFWRHRVEIVMRPYRQIPADWKWSVCTHEKELTLHYEEDALLCSCPACSFSVKWNLFNGRVELPNEVSIEQAVKRIATIERQFNEIALQSMNVIEGLRTLQQLKQQLAPYEEIIRSCAGEAHPAVLFSLSLRDATFPEEQIEPDLLSLSHVKLPDVTLLKKAEHIRFDTLQKELLQLHEELKEQALLRQPKPTDVLFHIGEFHLTRSDVLAVTDFLQETDINMTLHLLAQLLKGTATAKIRQLELHHASIFGLLAAWPDKYIVKAVKAAIPLG</sequence>
<dbReference type="Proteomes" id="UP000186385">
    <property type="component" value="Unassembled WGS sequence"/>
</dbReference>
<evidence type="ECO:0000313" key="3">
    <source>
        <dbReference type="EMBL" id="SIR20880.1"/>
    </source>
</evidence>
<gene>
    <name evidence="2" type="ORF">B1B05_12875</name>
    <name evidence="3" type="ORF">SAMN05443094_10668</name>
</gene>
<evidence type="ECO:0000259" key="1">
    <source>
        <dbReference type="Pfam" id="PF09382"/>
    </source>
</evidence>
<dbReference type="EMBL" id="MWSK01000006">
    <property type="protein sequence ID" value="OXS76565.1"/>
    <property type="molecule type" value="Genomic_DNA"/>
</dbReference>
<name>A0A1N6Z251_9BACI</name>
<dbReference type="GO" id="GO:0006260">
    <property type="term" value="P:DNA replication"/>
    <property type="evidence" value="ECO:0007669"/>
    <property type="project" value="InterPro"/>
</dbReference>
<dbReference type="OrthoDB" id="2689702at2"/>
<dbReference type="NCBIfam" id="NF041108">
    <property type="entry name" value="RQC_minor_2"/>
    <property type="match status" value="1"/>
</dbReference>
<accession>A0A1N6Z251</accession>
<evidence type="ECO:0000313" key="5">
    <source>
        <dbReference type="Proteomes" id="UP000215545"/>
    </source>
</evidence>
<dbReference type="GO" id="GO:0006281">
    <property type="term" value="P:DNA repair"/>
    <property type="evidence" value="ECO:0007669"/>
    <property type="project" value="InterPro"/>
</dbReference>
<evidence type="ECO:0000313" key="2">
    <source>
        <dbReference type="EMBL" id="OXS76565.1"/>
    </source>
</evidence>
<protein>
    <submittedName>
        <fullName evidence="3">RQC domain-containing protein</fullName>
    </submittedName>
</protein>
<dbReference type="GO" id="GO:0043138">
    <property type="term" value="F:3'-5' DNA helicase activity"/>
    <property type="evidence" value="ECO:0007669"/>
    <property type="project" value="InterPro"/>
</dbReference>
<dbReference type="RefSeq" id="WP_045851207.1">
    <property type="nucleotide sequence ID" value="NZ_FTLX01000006.1"/>
</dbReference>
<proteinExistence type="predicted"/>
<dbReference type="InterPro" id="IPR018982">
    <property type="entry name" value="RQC_domain"/>
</dbReference>